<keyword evidence="3" id="KW-1133">Transmembrane helix</keyword>
<evidence type="ECO:0000256" key="3">
    <source>
        <dbReference type="SAM" id="Phobius"/>
    </source>
</evidence>
<dbReference type="PROSITE" id="PS50887">
    <property type="entry name" value="GGDEF"/>
    <property type="match status" value="1"/>
</dbReference>
<dbReference type="Gene3D" id="3.30.70.270">
    <property type="match status" value="1"/>
</dbReference>
<dbReference type="GO" id="GO:0043709">
    <property type="term" value="P:cell adhesion involved in single-species biofilm formation"/>
    <property type="evidence" value="ECO:0007669"/>
    <property type="project" value="TreeGrafter"/>
</dbReference>
<name>A0A6G4W6H6_9HYPH</name>
<dbReference type="RefSeq" id="WP_165022240.1">
    <property type="nucleotide sequence ID" value="NZ_JAAKZF010000001.1"/>
</dbReference>
<reference evidence="5 6" key="1">
    <citation type="submission" date="2020-02" db="EMBL/GenBank/DDBJ databases">
        <title>Genome sequence of strain CCNWXJ40-4.</title>
        <authorList>
            <person name="Gao J."/>
            <person name="Sun J."/>
        </authorList>
    </citation>
    <scope>NUCLEOTIDE SEQUENCE [LARGE SCALE GENOMIC DNA]</scope>
    <source>
        <strain evidence="5 6">CCNWXJ 40-4</strain>
    </source>
</reference>
<keyword evidence="6" id="KW-1185">Reference proteome</keyword>
<dbReference type="AlphaFoldDB" id="A0A6G4W6H6"/>
<evidence type="ECO:0000313" key="5">
    <source>
        <dbReference type="EMBL" id="NGO49856.1"/>
    </source>
</evidence>
<gene>
    <name evidence="5" type="ORF">G6N73_01470</name>
</gene>
<dbReference type="FunFam" id="3.30.70.270:FF:000001">
    <property type="entry name" value="Diguanylate cyclase domain protein"/>
    <property type="match status" value="1"/>
</dbReference>
<evidence type="ECO:0000313" key="6">
    <source>
        <dbReference type="Proteomes" id="UP001642900"/>
    </source>
</evidence>
<evidence type="ECO:0000256" key="1">
    <source>
        <dbReference type="ARBA" id="ARBA00012528"/>
    </source>
</evidence>
<feature type="domain" description="GGDEF" evidence="4">
    <location>
        <begin position="253"/>
        <end position="385"/>
    </location>
</feature>
<keyword evidence="3" id="KW-0472">Membrane</keyword>
<feature type="transmembrane region" description="Helical" evidence="3">
    <location>
        <begin position="190"/>
        <end position="212"/>
    </location>
</feature>
<dbReference type="GO" id="GO:0052621">
    <property type="term" value="F:diguanylate cyclase activity"/>
    <property type="evidence" value="ECO:0007669"/>
    <property type="project" value="UniProtKB-EC"/>
</dbReference>
<evidence type="ECO:0000259" key="4">
    <source>
        <dbReference type="PROSITE" id="PS50887"/>
    </source>
</evidence>
<dbReference type="PANTHER" id="PTHR45138:SF9">
    <property type="entry name" value="DIGUANYLATE CYCLASE DGCM-RELATED"/>
    <property type="match status" value="1"/>
</dbReference>
<dbReference type="EMBL" id="JAAKZF010000001">
    <property type="protein sequence ID" value="NGO49856.1"/>
    <property type="molecule type" value="Genomic_DNA"/>
</dbReference>
<dbReference type="SMART" id="SM00267">
    <property type="entry name" value="GGDEF"/>
    <property type="match status" value="1"/>
</dbReference>
<feature type="transmembrane region" description="Helical" evidence="3">
    <location>
        <begin position="163"/>
        <end position="184"/>
    </location>
</feature>
<dbReference type="GO" id="GO:1902201">
    <property type="term" value="P:negative regulation of bacterial-type flagellum-dependent cell motility"/>
    <property type="evidence" value="ECO:0007669"/>
    <property type="project" value="TreeGrafter"/>
</dbReference>
<organism evidence="5 6">
    <name type="scientific">Allomesorhizobium camelthorni</name>
    <dbReference type="NCBI Taxonomy" id="475069"/>
    <lineage>
        <taxon>Bacteria</taxon>
        <taxon>Pseudomonadati</taxon>
        <taxon>Pseudomonadota</taxon>
        <taxon>Alphaproteobacteria</taxon>
        <taxon>Hyphomicrobiales</taxon>
        <taxon>Phyllobacteriaceae</taxon>
        <taxon>Allomesorhizobium</taxon>
    </lineage>
</organism>
<dbReference type="InterPro" id="IPR029787">
    <property type="entry name" value="Nucleotide_cyclase"/>
</dbReference>
<keyword evidence="3" id="KW-0812">Transmembrane</keyword>
<comment type="caution">
    <text evidence="5">The sequence shown here is derived from an EMBL/GenBank/DDBJ whole genome shotgun (WGS) entry which is preliminary data.</text>
</comment>
<dbReference type="GO" id="GO:0005886">
    <property type="term" value="C:plasma membrane"/>
    <property type="evidence" value="ECO:0007669"/>
    <property type="project" value="TreeGrafter"/>
</dbReference>
<feature type="transmembrane region" description="Helical" evidence="3">
    <location>
        <begin position="91"/>
        <end position="111"/>
    </location>
</feature>
<dbReference type="NCBIfam" id="TIGR00254">
    <property type="entry name" value="GGDEF"/>
    <property type="match status" value="1"/>
</dbReference>
<dbReference type="InterPro" id="IPR000160">
    <property type="entry name" value="GGDEF_dom"/>
</dbReference>
<dbReference type="SUPFAM" id="SSF55073">
    <property type="entry name" value="Nucleotide cyclase"/>
    <property type="match status" value="1"/>
</dbReference>
<feature type="transmembrane region" description="Helical" evidence="3">
    <location>
        <begin position="64"/>
        <end position="84"/>
    </location>
</feature>
<dbReference type="InterPro" id="IPR050469">
    <property type="entry name" value="Diguanylate_Cyclase"/>
</dbReference>
<dbReference type="EC" id="2.7.7.65" evidence="1"/>
<dbReference type="CDD" id="cd01949">
    <property type="entry name" value="GGDEF"/>
    <property type="match status" value="1"/>
</dbReference>
<dbReference type="Proteomes" id="UP001642900">
    <property type="component" value="Unassembled WGS sequence"/>
</dbReference>
<accession>A0A6G4W6H6</accession>
<feature type="transmembrane region" description="Helical" evidence="3">
    <location>
        <begin position="39"/>
        <end position="58"/>
    </location>
</feature>
<protein>
    <recommendedName>
        <fullName evidence="1">diguanylate cyclase</fullName>
        <ecNumber evidence="1">2.7.7.65</ecNumber>
    </recommendedName>
</protein>
<proteinExistence type="predicted"/>
<sequence length="395" mass="42361">MSGAGFILAINMMVAALLAAAFLMVAVYDKKNDAARWMAFGFALAMSNFGIEFAIASLGTSRPAVVASFAAFLAAMAVFNAGVARKYEVAVPWRLMGVVFIVSIATCYLIQDMPRNSFSRMLLYQLPYFLMQAVGVGIVWSAKSRRPLDNLFMAVQSASALQFLSKAFLFQIFGGTGATAQDYLKTNYALFSQSMGTVFAMAIALLMLVILVRDIFADVTAKSETDALSGLLNRGGFERHAEAALRDAARMGLPVTMVISDLDHFKAVNDTFGHAAGDRVIEAFAGFLRRATSGHQIAGRIGGEEFAIALPGTNLSGARLFAEGARSAFAGLPIEGLPHDRRFTASFGVAELRSGEGISDLMRRADEALYDAKNGGRDCVRVFEAQERGLSNVAG</sequence>
<dbReference type="Pfam" id="PF00990">
    <property type="entry name" value="GGDEF"/>
    <property type="match status" value="1"/>
</dbReference>
<comment type="catalytic activity">
    <reaction evidence="2">
        <text>2 GTP = 3',3'-c-di-GMP + 2 diphosphate</text>
        <dbReference type="Rhea" id="RHEA:24898"/>
        <dbReference type="ChEBI" id="CHEBI:33019"/>
        <dbReference type="ChEBI" id="CHEBI:37565"/>
        <dbReference type="ChEBI" id="CHEBI:58805"/>
        <dbReference type="EC" id="2.7.7.65"/>
    </reaction>
</comment>
<feature type="transmembrane region" description="Helical" evidence="3">
    <location>
        <begin position="123"/>
        <end position="142"/>
    </location>
</feature>
<evidence type="ECO:0000256" key="2">
    <source>
        <dbReference type="ARBA" id="ARBA00034247"/>
    </source>
</evidence>
<dbReference type="PANTHER" id="PTHR45138">
    <property type="entry name" value="REGULATORY COMPONENTS OF SENSORY TRANSDUCTION SYSTEM"/>
    <property type="match status" value="1"/>
</dbReference>
<dbReference type="InterPro" id="IPR043128">
    <property type="entry name" value="Rev_trsase/Diguanyl_cyclase"/>
</dbReference>
<feature type="transmembrane region" description="Helical" evidence="3">
    <location>
        <begin position="6"/>
        <end position="27"/>
    </location>
</feature>